<organism evidence="2 3">
    <name type="scientific">Coemansia aciculifera</name>
    <dbReference type="NCBI Taxonomy" id="417176"/>
    <lineage>
        <taxon>Eukaryota</taxon>
        <taxon>Fungi</taxon>
        <taxon>Fungi incertae sedis</taxon>
        <taxon>Zoopagomycota</taxon>
        <taxon>Kickxellomycotina</taxon>
        <taxon>Kickxellomycetes</taxon>
        <taxon>Kickxellales</taxon>
        <taxon>Kickxellaceae</taxon>
        <taxon>Coemansia</taxon>
    </lineage>
</organism>
<gene>
    <name evidence="2" type="ORF">GGH94_005962</name>
</gene>
<sequence>QQQQPHQQQQQPHQQQQQPHQQQQLHYRPREPDGDMQVESMDNDSEMSVNMSPEPQ</sequence>
<evidence type="ECO:0000313" key="2">
    <source>
        <dbReference type="EMBL" id="KAJ2859689.1"/>
    </source>
</evidence>
<proteinExistence type="predicted"/>
<accession>A0A9W8M2K9</accession>
<evidence type="ECO:0000256" key="1">
    <source>
        <dbReference type="SAM" id="MobiDB-lite"/>
    </source>
</evidence>
<reference evidence="2" key="1">
    <citation type="submission" date="2022-07" db="EMBL/GenBank/DDBJ databases">
        <title>Phylogenomic reconstructions and comparative analyses of Kickxellomycotina fungi.</title>
        <authorList>
            <person name="Reynolds N.K."/>
            <person name="Stajich J.E."/>
            <person name="Barry K."/>
            <person name="Grigoriev I.V."/>
            <person name="Crous P."/>
            <person name="Smith M.E."/>
        </authorList>
    </citation>
    <scope>NUCLEOTIDE SEQUENCE</scope>
    <source>
        <strain evidence="2">RSA 476</strain>
    </source>
</reference>
<comment type="caution">
    <text evidence="2">The sequence shown here is derived from an EMBL/GenBank/DDBJ whole genome shotgun (WGS) entry which is preliminary data.</text>
</comment>
<feature type="region of interest" description="Disordered" evidence="1">
    <location>
        <begin position="1"/>
        <end position="56"/>
    </location>
</feature>
<dbReference type="EMBL" id="JANBUY010000363">
    <property type="protein sequence ID" value="KAJ2859689.1"/>
    <property type="molecule type" value="Genomic_DNA"/>
</dbReference>
<name>A0A9W8M2K9_9FUNG</name>
<feature type="compositionally biased region" description="Polar residues" evidence="1">
    <location>
        <begin position="46"/>
        <end position="56"/>
    </location>
</feature>
<dbReference type="AlphaFoldDB" id="A0A9W8M2K9"/>
<feature type="non-terminal residue" evidence="2">
    <location>
        <position position="1"/>
    </location>
</feature>
<evidence type="ECO:0000313" key="3">
    <source>
        <dbReference type="Proteomes" id="UP001140074"/>
    </source>
</evidence>
<keyword evidence="3" id="KW-1185">Reference proteome</keyword>
<protein>
    <submittedName>
        <fullName evidence="2">Uncharacterized protein</fullName>
    </submittedName>
</protein>
<dbReference type="Proteomes" id="UP001140074">
    <property type="component" value="Unassembled WGS sequence"/>
</dbReference>
<feature type="compositionally biased region" description="Low complexity" evidence="1">
    <location>
        <begin position="1"/>
        <end position="24"/>
    </location>
</feature>